<sequence length="70" mass="8327">MKSTNETTDEALDKVVSFIVRIIWHFLFSTTDFGHIFKKAYGFNYQTDMYFQVKYCLKKLQQSGIPKCKF</sequence>
<dbReference type="WBParaSite" id="ACRNAN_scaffold6456.g6573.t1">
    <property type="protein sequence ID" value="ACRNAN_scaffold6456.g6573.t1"/>
    <property type="gene ID" value="ACRNAN_scaffold6456.g6573"/>
</dbReference>
<keyword evidence="1" id="KW-1185">Reference proteome</keyword>
<organism evidence="1 2">
    <name type="scientific">Acrobeloides nanus</name>
    <dbReference type="NCBI Taxonomy" id="290746"/>
    <lineage>
        <taxon>Eukaryota</taxon>
        <taxon>Metazoa</taxon>
        <taxon>Ecdysozoa</taxon>
        <taxon>Nematoda</taxon>
        <taxon>Chromadorea</taxon>
        <taxon>Rhabditida</taxon>
        <taxon>Tylenchina</taxon>
        <taxon>Cephalobomorpha</taxon>
        <taxon>Cephaloboidea</taxon>
        <taxon>Cephalobidae</taxon>
        <taxon>Acrobeloides</taxon>
    </lineage>
</organism>
<dbReference type="Proteomes" id="UP000887540">
    <property type="component" value="Unplaced"/>
</dbReference>
<reference evidence="2" key="1">
    <citation type="submission" date="2022-11" db="UniProtKB">
        <authorList>
            <consortium name="WormBaseParasite"/>
        </authorList>
    </citation>
    <scope>IDENTIFICATION</scope>
</reference>
<accession>A0A914EAJ2</accession>
<protein>
    <submittedName>
        <fullName evidence="2">Uncharacterized protein</fullName>
    </submittedName>
</protein>
<dbReference type="AlphaFoldDB" id="A0A914EAJ2"/>
<name>A0A914EAJ2_9BILA</name>
<proteinExistence type="predicted"/>
<evidence type="ECO:0000313" key="1">
    <source>
        <dbReference type="Proteomes" id="UP000887540"/>
    </source>
</evidence>
<evidence type="ECO:0000313" key="2">
    <source>
        <dbReference type="WBParaSite" id="ACRNAN_scaffold6456.g6573.t1"/>
    </source>
</evidence>